<name>A0A368XQ82_9BURK</name>
<feature type="domain" description="Leucine-binding protein" evidence="3">
    <location>
        <begin position="44"/>
        <end position="379"/>
    </location>
</feature>
<evidence type="ECO:0000313" key="5">
    <source>
        <dbReference type="Proteomes" id="UP000252884"/>
    </source>
</evidence>
<evidence type="ECO:0000256" key="2">
    <source>
        <dbReference type="ARBA" id="ARBA00022729"/>
    </source>
</evidence>
<accession>A0A368XQ82</accession>
<dbReference type="SUPFAM" id="SSF53822">
    <property type="entry name" value="Periplasmic binding protein-like I"/>
    <property type="match status" value="1"/>
</dbReference>
<dbReference type="InterPro" id="IPR028081">
    <property type="entry name" value="Leu-bd"/>
</dbReference>
<dbReference type="InterPro" id="IPR051010">
    <property type="entry name" value="BCAA_transport"/>
</dbReference>
<dbReference type="AlphaFoldDB" id="A0A368XQ82"/>
<dbReference type="Gene3D" id="3.40.50.2300">
    <property type="match status" value="2"/>
</dbReference>
<evidence type="ECO:0000313" key="4">
    <source>
        <dbReference type="EMBL" id="RCW70172.1"/>
    </source>
</evidence>
<dbReference type="Pfam" id="PF13458">
    <property type="entry name" value="Peripla_BP_6"/>
    <property type="match status" value="1"/>
</dbReference>
<gene>
    <name evidence="4" type="ORF">DES41_105110</name>
</gene>
<dbReference type="InterPro" id="IPR028082">
    <property type="entry name" value="Peripla_BP_I"/>
</dbReference>
<dbReference type="OrthoDB" id="8522748at2"/>
<keyword evidence="5" id="KW-1185">Reference proteome</keyword>
<sequence>MARRALQSVGQTNDQEIDLKPTLLASALASVALTFSAPGQAQTPVKIGFMAELSGPQAALGQDMLDAFMLVVEQNGGKLGDVPVNVLRRDSQLKPEVANQIADELIEKEKVPIVAGITFSNIMMAVSKKLTSAGVVVVGGNAGPAPLAGAQCAPNLFVVSKQNDQFAEAMGKYATDKGYKRIIAMTPNYQAGKDYVSGFKRVYKTPLADEIYTPLSQLDFSAELSRIAAEKPDAVYAFYPGGLGVAFVRAYQQAGLTAKIPLLSVSTTDGTTLPALKDSALGVMHASAWGPDLPIPANQKFVSDFEAKYKRTPSEYAAQSYDAALLIDSALRKTKGSTERAALQTALKAADFKSVRGTFSFGPNNFPVQDFYVFEVAKDAKGNANLKTVSKQLTAHKDAYVGECPMK</sequence>
<dbReference type="PANTHER" id="PTHR30483:SF6">
    <property type="entry name" value="PERIPLASMIC BINDING PROTEIN OF ABC TRANSPORTER FOR NATURAL AMINO ACIDS"/>
    <property type="match status" value="1"/>
</dbReference>
<evidence type="ECO:0000256" key="1">
    <source>
        <dbReference type="ARBA" id="ARBA00010062"/>
    </source>
</evidence>
<keyword evidence="2" id="KW-0732">Signal</keyword>
<dbReference type="PANTHER" id="PTHR30483">
    <property type="entry name" value="LEUCINE-SPECIFIC-BINDING PROTEIN"/>
    <property type="match status" value="1"/>
</dbReference>
<dbReference type="EMBL" id="QPJK01000005">
    <property type="protein sequence ID" value="RCW70172.1"/>
    <property type="molecule type" value="Genomic_DNA"/>
</dbReference>
<reference evidence="4 5" key="1">
    <citation type="submission" date="2018-07" db="EMBL/GenBank/DDBJ databases">
        <title>Genomic Encyclopedia of Type Strains, Phase IV (KMG-IV): sequencing the most valuable type-strain genomes for metagenomic binning, comparative biology and taxonomic classification.</title>
        <authorList>
            <person name="Goeker M."/>
        </authorList>
    </citation>
    <scope>NUCLEOTIDE SEQUENCE [LARGE SCALE GENOMIC DNA]</scope>
    <source>
        <strain evidence="4 5">DSM 21634</strain>
    </source>
</reference>
<comment type="caution">
    <text evidence="4">The sequence shown here is derived from an EMBL/GenBank/DDBJ whole genome shotgun (WGS) entry which is preliminary data.</text>
</comment>
<evidence type="ECO:0000259" key="3">
    <source>
        <dbReference type="Pfam" id="PF13458"/>
    </source>
</evidence>
<dbReference type="CDD" id="cd06359">
    <property type="entry name" value="PBP1_Nba-like"/>
    <property type="match status" value="1"/>
</dbReference>
<protein>
    <submittedName>
        <fullName evidence="4">Amino acid/amide ABC transporter substrate-binding protein (HAAT family)</fullName>
    </submittedName>
</protein>
<proteinExistence type="inferred from homology"/>
<dbReference type="Proteomes" id="UP000252884">
    <property type="component" value="Unassembled WGS sequence"/>
</dbReference>
<organism evidence="4 5">
    <name type="scientific">Pseudorhodoferax soli</name>
    <dbReference type="NCBI Taxonomy" id="545864"/>
    <lineage>
        <taxon>Bacteria</taxon>
        <taxon>Pseudomonadati</taxon>
        <taxon>Pseudomonadota</taxon>
        <taxon>Betaproteobacteria</taxon>
        <taxon>Burkholderiales</taxon>
        <taxon>Comamonadaceae</taxon>
    </lineage>
</organism>
<comment type="similarity">
    <text evidence="1">Belongs to the leucine-binding protein family.</text>
</comment>